<dbReference type="InterPro" id="IPR019787">
    <property type="entry name" value="Znf_PHD-finger"/>
</dbReference>
<keyword evidence="3" id="KW-0862">Zinc</keyword>
<dbReference type="Gene3D" id="3.30.40.10">
    <property type="entry name" value="Zinc/RING finger domain, C3HC4 (zinc finger)"/>
    <property type="match status" value="2"/>
</dbReference>
<name>A0AA39GNZ1_SARSR</name>
<feature type="compositionally biased region" description="Low complexity" evidence="5">
    <location>
        <begin position="102"/>
        <end position="125"/>
    </location>
</feature>
<feature type="compositionally biased region" description="Low complexity" evidence="5">
    <location>
        <begin position="134"/>
        <end position="143"/>
    </location>
</feature>
<evidence type="ECO:0000256" key="2">
    <source>
        <dbReference type="ARBA" id="ARBA00022771"/>
    </source>
</evidence>
<feature type="region of interest" description="Disordered" evidence="5">
    <location>
        <begin position="916"/>
        <end position="968"/>
    </location>
</feature>
<dbReference type="GO" id="GO:0006357">
    <property type="term" value="P:regulation of transcription by RNA polymerase II"/>
    <property type="evidence" value="ECO:0007669"/>
    <property type="project" value="TreeGrafter"/>
</dbReference>
<feature type="compositionally biased region" description="Basic residues" evidence="5">
    <location>
        <begin position="492"/>
        <end position="511"/>
    </location>
</feature>
<dbReference type="EMBL" id="JAPDFR010000002">
    <property type="protein sequence ID" value="KAK0389472.1"/>
    <property type="molecule type" value="Genomic_DNA"/>
</dbReference>
<keyword evidence="1" id="KW-0479">Metal-binding</keyword>
<dbReference type="InterPro" id="IPR001965">
    <property type="entry name" value="Znf_PHD"/>
</dbReference>
<dbReference type="PROSITE" id="PS01359">
    <property type="entry name" value="ZF_PHD_1"/>
    <property type="match status" value="1"/>
</dbReference>
<feature type="region of interest" description="Disordered" evidence="5">
    <location>
        <begin position="1"/>
        <end position="35"/>
    </location>
</feature>
<evidence type="ECO:0000313" key="8">
    <source>
        <dbReference type="Proteomes" id="UP001175261"/>
    </source>
</evidence>
<proteinExistence type="predicted"/>
<evidence type="ECO:0000256" key="5">
    <source>
        <dbReference type="SAM" id="MobiDB-lite"/>
    </source>
</evidence>
<dbReference type="CDD" id="cd15535">
    <property type="entry name" value="PHD1_Rco1"/>
    <property type="match status" value="1"/>
</dbReference>
<feature type="compositionally biased region" description="Basic residues" evidence="5">
    <location>
        <begin position="327"/>
        <end position="338"/>
    </location>
</feature>
<reference evidence="7" key="1">
    <citation type="submission" date="2022-10" db="EMBL/GenBank/DDBJ databases">
        <title>Determination and structural analysis of whole genome sequence of Sarocladium strictum F4-1.</title>
        <authorList>
            <person name="Hu L."/>
            <person name="Jiang Y."/>
        </authorList>
    </citation>
    <scope>NUCLEOTIDE SEQUENCE</scope>
    <source>
        <strain evidence="7">F4-1</strain>
    </source>
</reference>
<gene>
    <name evidence="7" type="ORF">NLU13_3047</name>
</gene>
<feature type="domain" description="PHD-type" evidence="6">
    <location>
        <begin position="539"/>
        <end position="585"/>
    </location>
</feature>
<evidence type="ECO:0000256" key="4">
    <source>
        <dbReference type="PROSITE-ProRule" id="PRU00146"/>
    </source>
</evidence>
<feature type="region of interest" description="Disordered" evidence="5">
    <location>
        <begin position="413"/>
        <end position="533"/>
    </location>
</feature>
<feature type="compositionally biased region" description="Polar residues" evidence="5">
    <location>
        <begin position="524"/>
        <end position="533"/>
    </location>
</feature>
<feature type="compositionally biased region" description="Polar residues" evidence="5">
    <location>
        <begin position="1"/>
        <end position="27"/>
    </location>
</feature>
<comment type="caution">
    <text evidence="7">The sequence shown here is derived from an EMBL/GenBank/DDBJ whole genome shotgun (WGS) entry which is preliminary data.</text>
</comment>
<protein>
    <recommendedName>
        <fullName evidence="6">PHD-type domain-containing protein</fullName>
    </recommendedName>
</protein>
<evidence type="ECO:0000256" key="1">
    <source>
        <dbReference type="ARBA" id="ARBA00022723"/>
    </source>
</evidence>
<dbReference type="PANTHER" id="PTHR47636:SF1">
    <property type="entry name" value="TRANSCRIPTIONAL REGULATORY PROTEIN RCO1"/>
    <property type="match status" value="1"/>
</dbReference>
<feature type="compositionally biased region" description="Basic and acidic residues" evidence="5">
    <location>
        <begin position="649"/>
        <end position="658"/>
    </location>
</feature>
<keyword evidence="2 4" id="KW-0863">Zinc-finger</keyword>
<dbReference type="SUPFAM" id="SSF57903">
    <property type="entry name" value="FYVE/PHD zinc finger"/>
    <property type="match status" value="2"/>
</dbReference>
<dbReference type="GO" id="GO:0032221">
    <property type="term" value="C:Rpd3S complex"/>
    <property type="evidence" value="ECO:0007669"/>
    <property type="project" value="TreeGrafter"/>
</dbReference>
<feature type="region of interest" description="Disordered" evidence="5">
    <location>
        <begin position="274"/>
        <end position="401"/>
    </location>
</feature>
<dbReference type="Proteomes" id="UP001175261">
    <property type="component" value="Unassembled WGS sequence"/>
</dbReference>
<evidence type="ECO:0000259" key="6">
    <source>
        <dbReference type="PROSITE" id="PS50016"/>
    </source>
</evidence>
<dbReference type="PANTHER" id="PTHR47636">
    <property type="entry name" value="TRANSCRIPTIONAL REGULATORY PROTEIN RCO1"/>
    <property type="match status" value="1"/>
</dbReference>
<feature type="region of interest" description="Disordered" evidence="5">
    <location>
        <begin position="72"/>
        <end position="203"/>
    </location>
</feature>
<dbReference type="InterPro" id="IPR013083">
    <property type="entry name" value="Znf_RING/FYVE/PHD"/>
</dbReference>
<dbReference type="SMART" id="SM00249">
    <property type="entry name" value="PHD"/>
    <property type="match status" value="2"/>
</dbReference>
<dbReference type="InterPro" id="IPR019786">
    <property type="entry name" value="Zinc_finger_PHD-type_CS"/>
</dbReference>
<organism evidence="7 8">
    <name type="scientific">Sarocladium strictum</name>
    <name type="common">Black bundle disease fungus</name>
    <name type="synonym">Acremonium strictum</name>
    <dbReference type="NCBI Taxonomy" id="5046"/>
    <lineage>
        <taxon>Eukaryota</taxon>
        <taxon>Fungi</taxon>
        <taxon>Dikarya</taxon>
        <taxon>Ascomycota</taxon>
        <taxon>Pezizomycotina</taxon>
        <taxon>Sordariomycetes</taxon>
        <taxon>Hypocreomycetidae</taxon>
        <taxon>Hypocreales</taxon>
        <taxon>Sarocladiaceae</taxon>
        <taxon>Sarocladium</taxon>
    </lineage>
</organism>
<accession>A0AA39GNZ1</accession>
<dbReference type="GO" id="GO:0008270">
    <property type="term" value="F:zinc ion binding"/>
    <property type="evidence" value="ECO:0007669"/>
    <property type="project" value="UniProtKB-KW"/>
</dbReference>
<feature type="compositionally biased region" description="Polar residues" evidence="5">
    <location>
        <begin position="464"/>
        <end position="488"/>
    </location>
</feature>
<evidence type="ECO:0000313" key="7">
    <source>
        <dbReference type="EMBL" id="KAK0389472.1"/>
    </source>
</evidence>
<feature type="compositionally biased region" description="Basic residues" evidence="5">
    <location>
        <begin position="167"/>
        <end position="181"/>
    </location>
</feature>
<keyword evidence="8" id="KW-1185">Reference proteome</keyword>
<feature type="compositionally biased region" description="Basic and acidic residues" evidence="5">
    <location>
        <begin position="381"/>
        <end position="401"/>
    </location>
</feature>
<dbReference type="PROSITE" id="PS50016">
    <property type="entry name" value="ZF_PHD_2"/>
    <property type="match status" value="1"/>
</dbReference>
<sequence length="968" mass="105062">MMASNTRATRSRYSSPAQPQSHLNGSLETPKGSVAETSRSFMAKWLEPTVQKKASYEEAGLVRQGVLEGMAPLGALPKGKKPSGDGHSGVRKIILRPSGGNASAAPSPRESAPTLAPNLPAAPSSTSPPPPPLLASLSAPSSPQRRKVPAPPKDDEDDGDYDPKPTGSRRRQSGRVTKGKKPLPPTAPQPTASPAEPPVSVDPEVKEFADKVVEAAVDEALQHYRFPTAYALRTLYDERSVEPGFVAMIEDVFSQTADADTVSDFASLLEEKKREGKKGNIGASYFAPTSPSKRNTPWKPKPAPYAKKPKKQNSDADEQEATTTPRAVKKIKIRHSRTFSKSNHLNDTTDEAEATATSTAAPKIQTPSSHKRNRRASGTPPKEEPEAQASSHDDGGLWDRKWEARRVTENYEAQHSFLRGSSPDEKVTPTVKTRRTRQSLLPSVGMRATRSASKRPNDDIDDTISPTAPSWNGDASSTVESRAVTPSSLRPAAKKAKTGIRIKLSPIKKKGAAGGLPRPLSEPQPASNGATREQTADNDEYCSACGNAGDVLCCDGCPRSFHFECVDMTQDELPDEWFCNECLFSRFPRQVPVHRGVFGGALNNLEKGNPRAFSLPKKLQNRFEGVKAGPDGDYDEVVSKQSRDKKRHAHEDGGPYPMREDGRPILCHNCQKGDGTPQELMPCSCCPLWWHLHCLDPPAAYPPNRKTWQCPAHSADVAAEAHPLAPAHRFRKLKGAQVITPALGRGLKNNGQIELDWGDEPEPSHTGWPDPRSFGRTYKLPVNGVILDFIEQMRHQGAGYGPRLEEPKWLPTKVLPSPNSDAPLKGSALDRQLQEMQVSLTLTSLQRDRSGGTEKLTSALLNAVDPNVLALMAKTNADNIEFGKLSEDDRLGLRTMMLQMDAISARIRQTLGEDSKSAASALASPGATSVAEVTPMSSPREKMQTILPINEPTPPPTIEQGDGSMELD</sequence>
<dbReference type="InterPro" id="IPR011011">
    <property type="entry name" value="Znf_FYVE_PHD"/>
</dbReference>
<dbReference type="Pfam" id="PF00628">
    <property type="entry name" value="PHD"/>
    <property type="match status" value="1"/>
</dbReference>
<dbReference type="AlphaFoldDB" id="A0AA39GNZ1"/>
<evidence type="ECO:0000256" key="3">
    <source>
        <dbReference type="ARBA" id="ARBA00022833"/>
    </source>
</evidence>
<dbReference type="InterPro" id="IPR052819">
    <property type="entry name" value="Chromatin_regulatory_protein"/>
</dbReference>
<feature type="region of interest" description="Disordered" evidence="5">
    <location>
        <begin position="624"/>
        <end position="658"/>
    </location>
</feature>